<dbReference type="Proteomes" id="UP000031532">
    <property type="component" value="Unassembled WGS sequence"/>
</dbReference>
<feature type="transmembrane region" description="Helical" evidence="1">
    <location>
        <begin position="145"/>
        <end position="162"/>
    </location>
</feature>
<evidence type="ECO:0008006" key="4">
    <source>
        <dbReference type="Google" id="ProtNLM"/>
    </source>
</evidence>
<protein>
    <recommendedName>
        <fullName evidence="4">ZIP Zinc transporter</fullName>
    </recommendedName>
</protein>
<dbReference type="AlphaFoldDB" id="A0A9X5E366"/>
<feature type="transmembrane region" description="Helical" evidence="1">
    <location>
        <begin position="116"/>
        <end position="139"/>
    </location>
</feature>
<name>A0A9X5E366_9CYAN</name>
<keyword evidence="1" id="KW-1133">Transmembrane helix</keyword>
<keyword evidence="3" id="KW-1185">Reference proteome</keyword>
<reference evidence="2 3" key="1">
    <citation type="journal article" date="2015" name="Genome Announc.">
        <title>Draft Genome Sequence of the Terrestrial Cyanobacterium Scytonema millei VB511283, Isolated from Eastern India.</title>
        <authorList>
            <person name="Sen D."/>
            <person name="Chandrababunaidu M.M."/>
            <person name="Singh D."/>
            <person name="Sanghi N."/>
            <person name="Ghorai A."/>
            <person name="Mishra G.P."/>
            <person name="Madduluri M."/>
            <person name="Adhikary S.P."/>
            <person name="Tripathy S."/>
        </authorList>
    </citation>
    <scope>NUCLEOTIDE SEQUENCE [LARGE SCALE GENOMIC DNA]</scope>
    <source>
        <strain evidence="2 3">VB511283</strain>
    </source>
</reference>
<feature type="transmembrane region" description="Helical" evidence="1">
    <location>
        <begin position="203"/>
        <end position="221"/>
    </location>
</feature>
<feature type="transmembrane region" description="Helical" evidence="1">
    <location>
        <begin position="6"/>
        <end position="25"/>
    </location>
</feature>
<dbReference type="EMBL" id="JTJC03000001">
    <property type="protein sequence ID" value="NHC34163.1"/>
    <property type="molecule type" value="Genomic_DNA"/>
</dbReference>
<evidence type="ECO:0000313" key="3">
    <source>
        <dbReference type="Proteomes" id="UP000031532"/>
    </source>
</evidence>
<feature type="transmembrane region" description="Helical" evidence="1">
    <location>
        <begin position="76"/>
        <end position="95"/>
    </location>
</feature>
<feature type="transmembrane region" description="Helical" evidence="1">
    <location>
        <begin position="233"/>
        <end position="250"/>
    </location>
</feature>
<keyword evidence="1" id="KW-0812">Transmembrane</keyword>
<sequence>MLLPGFLFELSLIVAVALALVQLFAGRLRFLSATPRSIWLSASSGASMAYVFVHILPELGEAQAVIREVVGGWLAFWRYHIYVVALLGLAVFYGLDRAAIASRRDNRKESRGDVTATSVFWLHIIVYGFYNTLIGYLLLNRDDNDAIGMLQFALAMALHFAVNDYGLREHHKYIYNGIGRWVLATAVIVGWTLGSSGMGVDRTAIAVMFAFLAGGIILNVLKEELPVERESRFWAFALGAGAYTLLLTLLPSSS</sequence>
<accession>A0A9X5E366</accession>
<dbReference type="OrthoDB" id="21325at2"/>
<organism evidence="2 3">
    <name type="scientific">Scytonema millei VB511283</name>
    <dbReference type="NCBI Taxonomy" id="1245923"/>
    <lineage>
        <taxon>Bacteria</taxon>
        <taxon>Bacillati</taxon>
        <taxon>Cyanobacteriota</taxon>
        <taxon>Cyanophyceae</taxon>
        <taxon>Nostocales</taxon>
        <taxon>Scytonemataceae</taxon>
        <taxon>Scytonema</taxon>
    </lineage>
</organism>
<gene>
    <name evidence="2" type="ORF">QH73_0005720</name>
</gene>
<proteinExistence type="predicted"/>
<evidence type="ECO:0000256" key="1">
    <source>
        <dbReference type="SAM" id="Phobius"/>
    </source>
</evidence>
<dbReference type="RefSeq" id="WP_039715565.1">
    <property type="nucleotide sequence ID" value="NZ_JTJC03000001.1"/>
</dbReference>
<keyword evidence="1" id="KW-0472">Membrane</keyword>
<feature type="transmembrane region" description="Helical" evidence="1">
    <location>
        <begin position="174"/>
        <end position="191"/>
    </location>
</feature>
<comment type="caution">
    <text evidence="2">The sequence shown here is derived from an EMBL/GenBank/DDBJ whole genome shotgun (WGS) entry which is preliminary data.</text>
</comment>
<evidence type="ECO:0000313" key="2">
    <source>
        <dbReference type="EMBL" id="NHC34163.1"/>
    </source>
</evidence>
<feature type="transmembrane region" description="Helical" evidence="1">
    <location>
        <begin position="37"/>
        <end position="56"/>
    </location>
</feature>